<dbReference type="AlphaFoldDB" id="A0A1Y4PV81"/>
<keyword evidence="3 6" id="KW-0378">Hydrolase</keyword>
<dbReference type="InterPro" id="IPR052176">
    <property type="entry name" value="Glycosyl_Hydrlase_43_Enz"/>
</dbReference>
<organism evidence="8 9">
    <name type="scientific">Bacteroides ovatus</name>
    <dbReference type="NCBI Taxonomy" id="28116"/>
    <lineage>
        <taxon>Bacteria</taxon>
        <taxon>Pseudomonadati</taxon>
        <taxon>Bacteroidota</taxon>
        <taxon>Bacteroidia</taxon>
        <taxon>Bacteroidales</taxon>
        <taxon>Bacteroidaceae</taxon>
        <taxon>Bacteroides</taxon>
    </lineage>
</organism>
<proteinExistence type="inferred from homology"/>
<dbReference type="RefSeq" id="WP_050554631.1">
    <property type="nucleotide sequence ID" value="NZ_BAABYV010000001.1"/>
</dbReference>
<keyword evidence="2" id="KW-0624">Polysaccharide degradation</keyword>
<dbReference type="GO" id="GO:0004553">
    <property type="term" value="F:hydrolase activity, hydrolyzing O-glycosyl compounds"/>
    <property type="evidence" value="ECO:0007669"/>
    <property type="project" value="InterPro"/>
</dbReference>
<dbReference type="Pfam" id="PF13004">
    <property type="entry name" value="BACON"/>
    <property type="match status" value="1"/>
</dbReference>
<evidence type="ECO:0000313" key="8">
    <source>
        <dbReference type="EMBL" id="RHH52479.1"/>
    </source>
</evidence>
<dbReference type="Gene3D" id="2.115.10.20">
    <property type="entry name" value="Glycosyl hydrolase domain, family 43"/>
    <property type="match status" value="1"/>
</dbReference>
<evidence type="ECO:0000256" key="6">
    <source>
        <dbReference type="RuleBase" id="RU361187"/>
    </source>
</evidence>
<feature type="domain" description="BACON" evidence="7">
    <location>
        <begin position="75"/>
        <end position="125"/>
    </location>
</feature>
<dbReference type="Pfam" id="PF04616">
    <property type="entry name" value="Glyco_hydro_43"/>
    <property type="match status" value="1"/>
</dbReference>
<dbReference type="CDD" id="cd08981">
    <property type="entry name" value="GH43_Bt1873-like"/>
    <property type="match status" value="1"/>
</dbReference>
<evidence type="ECO:0000313" key="9">
    <source>
        <dbReference type="Proteomes" id="UP000283329"/>
    </source>
</evidence>
<keyword evidence="4" id="KW-0119">Carbohydrate metabolism</keyword>
<evidence type="ECO:0000256" key="4">
    <source>
        <dbReference type="ARBA" id="ARBA00023277"/>
    </source>
</evidence>
<dbReference type="InterPro" id="IPR023296">
    <property type="entry name" value="Glyco_hydro_beta-prop_sf"/>
</dbReference>
<gene>
    <name evidence="8" type="ORF">DW206_00085</name>
</gene>
<name>A0A1Y4PV81_BACOV</name>
<dbReference type="Gene3D" id="2.60.40.10">
    <property type="entry name" value="Immunoglobulins"/>
    <property type="match status" value="1"/>
</dbReference>
<comment type="caution">
    <text evidence="8">The sequence shown here is derived from an EMBL/GenBank/DDBJ whole genome shotgun (WGS) entry which is preliminary data.</text>
</comment>
<dbReference type="Proteomes" id="UP000283329">
    <property type="component" value="Unassembled WGS sequence"/>
</dbReference>
<dbReference type="CDD" id="cd14948">
    <property type="entry name" value="BACON"/>
    <property type="match status" value="1"/>
</dbReference>
<evidence type="ECO:0000256" key="3">
    <source>
        <dbReference type="ARBA" id="ARBA00022801"/>
    </source>
</evidence>
<keyword evidence="5 6" id="KW-0326">Glycosidase</keyword>
<keyword evidence="2" id="KW-0858">Xylan degradation</keyword>
<accession>A0A1Y4PV81</accession>
<dbReference type="PANTHER" id="PTHR43772">
    <property type="entry name" value="ENDO-1,4-BETA-XYLANASE"/>
    <property type="match status" value="1"/>
</dbReference>
<dbReference type="InterPro" id="IPR013783">
    <property type="entry name" value="Ig-like_fold"/>
</dbReference>
<dbReference type="PANTHER" id="PTHR43772:SF2">
    <property type="entry name" value="PUTATIVE (AFU_ORTHOLOGUE AFUA_2G04480)-RELATED"/>
    <property type="match status" value="1"/>
</dbReference>
<dbReference type="InterPro" id="IPR024361">
    <property type="entry name" value="BACON"/>
</dbReference>
<sequence>MKDGIINMKTHMFIIINLLTTLMFFTSCKQDAEESFFFKIETGLLEWHVGAEGGQQEYIVESNAPWQIVHKGIGTWAKVSPRRSEGTGSFLITVKENESEEERSVSLAVQLAGKDYPVNITITQEGTSSEPVPPVDEDYPIVYNSFRIRDPFIFADPVSKKYYLHVHADDALYPTAANQIAVAISRNLRDWQKGGISYEAPASFWGKADFWAPDLYYYEGKYYMFATFSGTDGIRGASVLISDKPEGPFIPLVNRPITPNGWQALDAALFVDENKDPWIVFSHEWTQISDGTIVAQKLTKDLKEAAEEPVTLFAASEAPWVIRNSYYVSDAPFLYRANNGELLMLWSSFLLGKDGNGQYAIGVARSQSGTILGPWLQDPQPLNPNDNGGHAMIFRDFDGVLRISYHSPNTPGGSERLTIHRIVDNDGQLSIDFTSALSN</sequence>
<dbReference type="InterPro" id="IPR006710">
    <property type="entry name" value="Glyco_hydro_43"/>
</dbReference>
<reference evidence="8 9" key="1">
    <citation type="submission" date="2018-08" db="EMBL/GenBank/DDBJ databases">
        <title>A genome reference for cultivated species of the human gut microbiota.</title>
        <authorList>
            <person name="Zou Y."/>
            <person name="Xue W."/>
            <person name="Luo G."/>
        </authorList>
    </citation>
    <scope>NUCLEOTIDE SEQUENCE [LARGE SCALE GENOMIC DNA]</scope>
    <source>
        <strain evidence="8 9">AM17-48</strain>
    </source>
</reference>
<evidence type="ECO:0000256" key="5">
    <source>
        <dbReference type="ARBA" id="ARBA00023295"/>
    </source>
</evidence>
<dbReference type="SUPFAM" id="SSF75005">
    <property type="entry name" value="Arabinanase/levansucrase/invertase"/>
    <property type="match status" value="1"/>
</dbReference>
<evidence type="ECO:0000259" key="7">
    <source>
        <dbReference type="Pfam" id="PF13004"/>
    </source>
</evidence>
<comment type="similarity">
    <text evidence="1 6">Belongs to the glycosyl hydrolase 43 family.</text>
</comment>
<dbReference type="GO" id="GO:0045493">
    <property type="term" value="P:xylan catabolic process"/>
    <property type="evidence" value="ECO:0007669"/>
    <property type="project" value="UniProtKB-KW"/>
</dbReference>
<dbReference type="EMBL" id="QRJR01000001">
    <property type="protein sequence ID" value="RHH52479.1"/>
    <property type="molecule type" value="Genomic_DNA"/>
</dbReference>
<evidence type="ECO:0000256" key="2">
    <source>
        <dbReference type="ARBA" id="ARBA00022651"/>
    </source>
</evidence>
<evidence type="ECO:0000256" key="1">
    <source>
        <dbReference type="ARBA" id="ARBA00009865"/>
    </source>
</evidence>
<dbReference type="PROSITE" id="PS51257">
    <property type="entry name" value="PROKAR_LIPOPROTEIN"/>
    <property type="match status" value="1"/>
</dbReference>
<protein>
    <recommendedName>
        <fullName evidence="7">BACON domain-containing protein</fullName>
    </recommendedName>
</protein>